<organism evidence="1">
    <name type="scientific">Shahe levi-like virus 3</name>
    <dbReference type="NCBI Taxonomy" id="1923428"/>
    <lineage>
        <taxon>Viruses</taxon>
        <taxon>Riboviria</taxon>
    </lineage>
</organism>
<dbReference type="InterPro" id="IPR015954">
    <property type="entry name" value="Phage_RNA-type_capsid"/>
</dbReference>
<dbReference type="Gene3D" id="3.30.380.10">
    <property type="entry name" value="MS2 Viral Coat Protein"/>
    <property type="match status" value="1"/>
</dbReference>
<evidence type="ECO:0008006" key="2">
    <source>
        <dbReference type="Google" id="ProtNLM"/>
    </source>
</evidence>
<accession>A0A1L3KII9</accession>
<name>A0A1L3KII9_9VIRU</name>
<protein>
    <recommendedName>
        <fullName evidence="2">Capsid protein</fullName>
    </recommendedName>
</protein>
<dbReference type="EMBL" id="KX883558">
    <property type="protein sequence ID" value="APG77173.1"/>
    <property type="molecule type" value="Genomic_RNA"/>
</dbReference>
<sequence>MAQIATITINDGQTTPVAHAFNPIMSVPPTYRRNGVTGQAVIANERLLLQAVLAKTVNGVNRIQLELVVPVVETPAGGSATGYVAPPAIAHEMRVKVEFFFHQRSEKAGRKDLRTLLTNLLSNAQVVSLVDDLEQPY</sequence>
<proteinExistence type="predicted"/>
<evidence type="ECO:0000313" key="1">
    <source>
        <dbReference type="EMBL" id="APG77173.1"/>
    </source>
</evidence>
<reference evidence="1" key="1">
    <citation type="journal article" date="2016" name="Nature">
        <title>Redefining the invertebrate RNA virosphere.</title>
        <authorList>
            <person name="Shi M."/>
            <person name="Lin X.D."/>
            <person name="Tian J.H."/>
            <person name="Chen L.J."/>
            <person name="Chen X."/>
            <person name="Li C.X."/>
            <person name="Qin X.C."/>
            <person name="Li J."/>
            <person name="Cao J.P."/>
            <person name="Eden J.S."/>
            <person name="Buchmann J."/>
            <person name="Wang W."/>
            <person name="Xu J."/>
            <person name="Holmes E.C."/>
            <person name="Zhang Y.Z."/>
        </authorList>
    </citation>
    <scope>NUCLEOTIDE SEQUENCE</scope>
    <source>
        <strain evidence="1">SHWC0209c12775</strain>
    </source>
</reference>